<comment type="caution">
    <text evidence="1">The sequence shown here is derived from an EMBL/GenBank/DDBJ whole genome shotgun (WGS) entry which is preliminary data.</text>
</comment>
<name>A0A8S1IQ19_9CHLO</name>
<evidence type="ECO:0000313" key="1">
    <source>
        <dbReference type="EMBL" id="CAD7695489.1"/>
    </source>
</evidence>
<proteinExistence type="predicted"/>
<accession>A0A8S1IQ19</accession>
<sequence length="133" mass="15499">MHRIDEALVDEWKLLPDTGQPRSPEDAALCHRSDVSLVGRFMTGHCHFGNFRIPQDDDEMVECVLCGQVYNRTHFLSECDQVEDLRLKWLNSEGTVIQNLRNWFWNHCARFGAFIRSVGDRIRFIEASDPFSE</sequence>
<dbReference type="Proteomes" id="UP000708148">
    <property type="component" value="Unassembled WGS sequence"/>
</dbReference>
<dbReference type="AlphaFoldDB" id="A0A8S1IQ19"/>
<protein>
    <submittedName>
        <fullName evidence="1">Uncharacterized protein</fullName>
    </submittedName>
</protein>
<dbReference type="EMBL" id="CAJHUC010000354">
    <property type="protein sequence ID" value="CAD7695489.1"/>
    <property type="molecule type" value="Genomic_DNA"/>
</dbReference>
<evidence type="ECO:0000313" key="2">
    <source>
        <dbReference type="Proteomes" id="UP000708148"/>
    </source>
</evidence>
<keyword evidence="2" id="KW-1185">Reference proteome</keyword>
<reference evidence="1" key="1">
    <citation type="submission" date="2020-12" db="EMBL/GenBank/DDBJ databases">
        <authorList>
            <person name="Iha C."/>
        </authorList>
    </citation>
    <scope>NUCLEOTIDE SEQUENCE</scope>
</reference>
<dbReference type="OrthoDB" id="10262564at2759"/>
<gene>
    <name evidence="1" type="ORF">OSTQU699_LOCUS850</name>
</gene>
<organism evidence="1 2">
    <name type="scientific">Ostreobium quekettii</name>
    <dbReference type="NCBI Taxonomy" id="121088"/>
    <lineage>
        <taxon>Eukaryota</taxon>
        <taxon>Viridiplantae</taxon>
        <taxon>Chlorophyta</taxon>
        <taxon>core chlorophytes</taxon>
        <taxon>Ulvophyceae</taxon>
        <taxon>TCBD clade</taxon>
        <taxon>Bryopsidales</taxon>
        <taxon>Ostreobineae</taxon>
        <taxon>Ostreobiaceae</taxon>
        <taxon>Ostreobium</taxon>
    </lineage>
</organism>